<feature type="domain" description="AMP-dependent synthetase/ligase" evidence="5">
    <location>
        <begin position="102"/>
        <end position="476"/>
    </location>
</feature>
<dbReference type="SUPFAM" id="SSF56801">
    <property type="entry name" value="Acetyl-CoA synthetase-like"/>
    <property type="match status" value="1"/>
</dbReference>
<reference evidence="7" key="1">
    <citation type="journal article" date="2020" name="mSystems">
        <title>Genome- and Community-Level Interaction Insights into Carbon Utilization and Element Cycling Functions of Hydrothermarchaeota in Hydrothermal Sediment.</title>
        <authorList>
            <person name="Zhou Z."/>
            <person name="Liu Y."/>
            <person name="Xu W."/>
            <person name="Pan J."/>
            <person name="Luo Z.H."/>
            <person name="Li M."/>
        </authorList>
    </citation>
    <scope>NUCLEOTIDE SEQUENCE [LARGE SCALE GENOMIC DNA]</scope>
    <source>
        <strain evidence="7">SpSt-1056</strain>
    </source>
</reference>
<evidence type="ECO:0000259" key="5">
    <source>
        <dbReference type="Pfam" id="PF00501"/>
    </source>
</evidence>
<keyword evidence="2 7" id="KW-0436">Ligase</keyword>
<evidence type="ECO:0000313" key="7">
    <source>
        <dbReference type="EMBL" id="HHK68628.1"/>
    </source>
</evidence>
<dbReference type="Pfam" id="PF00501">
    <property type="entry name" value="AMP-binding"/>
    <property type="match status" value="1"/>
</dbReference>
<proteinExistence type="inferred from homology"/>
<accession>A0A7C5QDI1</accession>
<dbReference type="Gene3D" id="3.30.300.30">
    <property type="match status" value="1"/>
</dbReference>
<name>A0A7C5QDI1_CALS0</name>
<dbReference type="EC" id="6.2.1.16" evidence="7"/>
<dbReference type="InterPro" id="IPR045851">
    <property type="entry name" value="AMP-bd_C_sf"/>
</dbReference>
<comment type="similarity">
    <text evidence="1">Belongs to the ATP-dependent AMP-binding enzyme family.</text>
</comment>
<evidence type="ECO:0000256" key="1">
    <source>
        <dbReference type="ARBA" id="ARBA00006432"/>
    </source>
</evidence>
<dbReference type="Pfam" id="PF16177">
    <property type="entry name" value="ACAS_N"/>
    <property type="match status" value="1"/>
</dbReference>
<dbReference type="InterPro" id="IPR020845">
    <property type="entry name" value="AMP-binding_CS"/>
</dbReference>
<dbReference type="InterPro" id="IPR042099">
    <property type="entry name" value="ANL_N_sf"/>
</dbReference>
<dbReference type="PANTHER" id="PTHR42921">
    <property type="entry name" value="ACETOACETYL-COA SYNTHETASE"/>
    <property type="match status" value="1"/>
</dbReference>
<dbReference type="InterPro" id="IPR000873">
    <property type="entry name" value="AMP-dep_synth/lig_dom"/>
</dbReference>
<dbReference type="Gene3D" id="3.40.50.12780">
    <property type="entry name" value="N-terminal domain of ligase-like"/>
    <property type="match status" value="1"/>
</dbReference>
<organism evidence="7">
    <name type="scientific">Caldiarchaeum subterraneum</name>
    <dbReference type="NCBI Taxonomy" id="311458"/>
    <lineage>
        <taxon>Archaea</taxon>
        <taxon>Nitrososphaerota</taxon>
        <taxon>Candidatus Caldarchaeales</taxon>
        <taxon>Candidatus Caldarchaeaceae</taxon>
        <taxon>Candidatus Caldarchaeum</taxon>
    </lineage>
</organism>
<sequence length="660" mass="74309">MFSGLLLWKPSDDVVEKANITRFIEYANERNGLEIDPYRPKAYFQLYEWSVENIPSFWDAVWSFVGIKASKHYSIVVDDLSKFPGASWFIGARLNFAENLLKRRDDKTALIAVREDGFLRKLSYRQVYRKAAGIAGGLREVGVGVGDRVVGYMPNTAETCLAMLAATSVGAAWSSAGTEIGVDAAVDRFEQVSPKVMFTVDGYYYRGKSFDILERVAKIVKRIPSIKSVIVVPYLRDRPKIDFIDKAVSYEDFISGGNDFIFEQVDSSTPVYIMFSSGTTGKPKCMVQSVAGILANQLKDLVIHSDIKPEDVVTYITSPSWMMWNWMMTSLAVGSTILLYDGDPNYPDWKTMWRLVDEHQVTFFGCSASYINYLRSVNASPRNSFDLSSLREISQTGSPLSADGFEWVYREIKKDHHFNSISGGTDINGCFAIGSPTLPVYAGQLQSPALGMKIKCYDENGEPVYDKTGELVCEAPAPSMPLYFLNDPGNEKYLDSYFRFYTHKRVWRHGDFIIFHSDTGGITFLGRSDAVLKPSGVRIGTAEIYSIVESFKEIADSIAVGQNWKGDQRIILFVKMAEGYELTEELKERLKKELRERASPRHVPAIILEAPDIPYTYNMKKVEIAVSNIINGKTAPNRDALMNPESLDFYQKIVPLLQQE</sequence>
<gene>
    <name evidence="7" type="ORF">ENM11_05695</name>
</gene>
<protein>
    <submittedName>
        <fullName evidence="7">Acetoacetate--CoA ligase</fullName>
        <ecNumber evidence="7">6.2.1.16</ecNumber>
    </submittedName>
</protein>
<evidence type="ECO:0000256" key="4">
    <source>
        <dbReference type="ARBA" id="ARBA00022840"/>
    </source>
</evidence>
<comment type="caution">
    <text evidence="7">The sequence shown here is derived from an EMBL/GenBank/DDBJ whole genome shotgun (WGS) entry which is preliminary data.</text>
</comment>
<dbReference type="GO" id="GO:0006629">
    <property type="term" value="P:lipid metabolic process"/>
    <property type="evidence" value="ECO:0007669"/>
    <property type="project" value="InterPro"/>
</dbReference>
<dbReference type="GO" id="GO:0005524">
    <property type="term" value="F:ATP binding"/>
    <property type="evidence" value="ECO:0007669"/>
    <property type="project" value="UniProtKB-KW"/>
</dbReference>
<evidence type="ECO:0000256" key="2">
    <source>
        <dbReference type="ARBA" id="ARBA00022598"/>
    </source>
</evidence>
<dbReference type="InterPro" id="IPR005914">
    <property type="entry name" value="Acac_CoA_synth"/>
</dbReference>
<dbReference type="GO" id="GO:0030729">
    <property type="term" value="F:acetoacetate-CoA ligase activity"/>
    <property type="evidence" value="ECO:0007669"/>
    <property type="project" value="UniProtKB-EC"/>
</dbReference>
<keyword evidence="4" id="KW-0067">ATP-binding</keyword>
<evidence type="ECO:0000259" key="6">
    <source>
        <dbReference type="Pfam" id="PF16177"/>
    </source>
</evidence>
<keyword evidence="3" id="KW-0547">Nucleotide-binding</keyword>
<dbReference type="AlphaFoldDB" id="A0A7C5QDI1"/>
<dbReference type="InterPro" id="IPR032387">
    <property type="entry name" value="ACAS_N"/>
</dbReference>
<evidence type="ECO:0000256" key="3">
    <source>
        <dbReference type="ARBA" id="ARBA00022741"/>
    </source>
</evidence>
<dbReference type="NCBIfam" id="TIGR01217">
    <property type="entry name" value="ac_ac_CoA_syn"/>
    <property type="match status" value="1"/>
</dbReference>
<dbReference type="NCBIfam" id="NF002937">
    <property type="entry name" value="PRK03584.1"/>
    <property type="match status" value="1"/>
</dbReference>
<dbReference type="PROSITE" id="PS00455">
    <property type="entry name" value="AMP_BINDING"/>
    <property type="match status" value="1"/>
</dbReference>
<feature type="domain" description="Acetyl-coenzyme A synthetase N-terminal" evidence="6">
    <location>
        <begin position="43"/>
        <end position="99"/>
    </location>
</feature>
<dbReference type="PANTHER" id="PTHR42921:SF1">
    <property type="entry name" value="ACETOACETYL-COA SYNTHETASE"/>
    <property type="match status" value="1"/>
</dbReference>
<dbReference type="EMBL" id="DRWN01000047">
    <property type="protein sequence ID" value="HHK68628.1"/>
    <property type="molecule type" value="Genomic_DNA"/>
</dbReference>